<evidence type="ECO:0000313" key="8">
    <source>
        <dbReference type="Proteomes" id="UP000527860"/>
    </source>
</evidence>
<dbReference type="SUPFAM" id="SSF46785">
    <property type="entry name" value="Winged helix' DNA-binding domain"/>
    <property type="match status" value="1"/>
</dbReference>
<keyword evidence="8" id="KW-1185">Reference proteome</keyword>
<dbReference type="PROSITE" id="PS50995">
    <property type="entry name" value="HTH_MARR_2"/>
    <property type="match status" value="1"/>
</dbReference>
<dbReference type="Gene3D" id="1.10.10.10">
    <property type="entry name" value="Winged helix-like DNA-binding domain superfamily/Winged helix DNA-binding domain"/>
    <property type="match status" value="1"/>
</dbReference>
<dbReference type="InterPro" id="IPR000835">
    <property type="entry name" value="HTH_MarR-typ"/>
</dbReference>
<dbReference type="AlphaFoldDB" id="A0A0C2DL06"/>
<dbReference type="InterPro" id="IPR036390">
    <property type="entry name" value="WH_DNA-bd_sf"/>
</dbReference>
<dbReference type="SMART" id="SM00347">
    <property type="entry name" value="HTH_MARR"/>
    <property type="match status" value="1"/>
</dbReference>
<dbReference type="PANTHER" id="PTHR42756">
    <property type="entry name" value="TRANSCRIPTIONAL REGULATOR, MARR"/>
    <property type="match status" value="1"/>
</dbReference>
<evidence type="ECO:0000256" key="2">
    <source>
        <dbReference type="ARBA" id="ARBA00023125"/>
    </source>
</evidence>
<dbReference type="PANTHER" id="PTHR42756:SF1">
    <property type="entry name" value="TRANSCRIPTIONAL REPRESSOR OF EMRAB OPERON"/>
    <property type="match status" value="1"/>
</dbReference>
<evidence type="ECO:0000313" key="5">
    <source>
        <dbReference type="EMBL" id="KIH70728.1"/>
    </source>
</evidence>
<evidence type="ECO:0000259" key="4">
    <source>
        <dbReference type="PROSITE" id="PS50995"/>
    </source>
</evidence>
<keyword evidence="3" id="KW-0804">Transcription</keyword>
<dbReference type="CDD" id="cd00090">
    <property type="entry name" value="HTH_ARSR"/>
    <property type="match status" value="1"/>
</dbReference>
<proteinExistence type="predicted"/>
<name>A0A0C2DL06_9STAP</name>
<dbReference type="EMBL" id="JXII01000006">
    <property type="protein sequence ID" value="KIH70728.1"/>
    <property type="molecule type" value="Genomic_DNA"/>
</dbReference>
<evidence type="ECO:0000256" key="1">
    <source>
        <dbReference type="ARBA" id="ARBA00023015"/>
    </source>
</evidence>
<dbReference type="Pfam" id="PF01047">
    <property type="entry name" value="MarR"/>
    <property type="match status" value="1"/>
</dbReference>
<reference evidence="5 7" key="1">
    <citation type="submission" date="2015-01" db="EMBL/GenBank/DDBJ databases">
        <title>Genome sequences of high lactate-tolerant strain Salinicoccus roseus W12 with industrial interest.</title>
        <authorList>
            <person name="Wang H."/>
            <person name="Yu B."/>
        </authorList>
    </citation>
    <scope>NUCLEOTIDE SEQUENCE [LARGE SCALE GENOMIC DNA]</scope>
    <source>
        <strain evidence="5 7">W12</strain>
    </source>
</reference>
<comment type="caution">
    <text evidence="5">The sequence shown here is derived from an EMBL/GenBank/DDBJ whole genome shotgun (WGS) entry which is preliminary data.</text>
</comment>
<dbReference type="OrthoDB" id="2389315at2"/>
<accession>A0A0C2DL06</accession>
<dbReference type="InterPro" id="IPR011991">
    <property type="entry name" value="ArsR-like_HTH"/>
</dbReference>
<organism evidence="5 7">
    <name type="scientific">Salinicoccus roseus</name>
    <dbReference type="NCBI Taxonomy" id="45670"/>
    <lineage>
        <taxon>Bacteria</taxon>
        <taxon>Bacillati</taxon>
        <taxon>Bacillota</taxon>
        <taxon>Bacilli</taxon>
        <taxon>Bacillales</taxon>
        <taxon>Staphylococcaceae</taxon>
        <taxon>Salinicoccus</taxon>
    </lineage>
</organism>
<evidence type="ECO:0000313" key="6">
    <source>
        <dbReference type="EMBL" id="MDB0580637.1"/>
    </source>
</evidence>
<dbReference type="InterPro" id="IPR036388">
    <property type="entry name" value="WH-like_DNA-bd_sf"/>
</dbReference>
<dbReference type="EMBL" id="JABEVU030000001">
    <property type="protein sequence ID" value="MDB0580637.1"/>
    <property type="molecule type" value="Genomic_DNA"/>
</dbReference>
<dbReference type="GO" id="GO:0003677">
    <property type="term" value="F:DNA binding"/>
    <property type="evidence" value="ECO:0007669"/>
    <property type="project" value="UniProtKB-KW"/>
</dbReference>
<dbReference type="Proteomes" id="UP000031546">
    <property type="component" value="Unassembled WGS sequence"/>
</dbReference>
<protein>
    <submittedName>
        <fullName evidence="6">MarR family transcriptional regulator</fullName>
    </submittedName>
</protein>
<reference evidence="6 8" key="4">
    <citation type="submission" date="2022-12" db="EMBL/GenBank/DDBJ databases">
        <title>Genome analysis and biological profiling of marine Salinicoccus roseus MOSEL-ME25.</title>
        <authorList>
            <person name="Mirza F.T."/>
            <person name="Xie Y."/>
            <person name="Shinwari Z.K."/>
        </authorList>
    </citation>
    <scope>NUCLEOTIDE SEQUENCE [LARGE SCALE GENOMIC DNA]</scope>
    <source>
        <strain evidence="6 8">MOSEL-ME25</strain>
    </source>
</reference>
<dbReference type="GO" id="GO:0003700">
    <property type="term" value="F:DNA-binding transcription factor activity"/>
    <property type="evidence" value="ECO:0007669"/>
    <property type="project" value="InterPro"/>
</dbReference>
<keyword evidence="1" id="KW-0805">Transcription regulation</keyword>
<dbReference type="STRING" id="45670.SN16_07480"/>
<dbReference type="RefSeq" id="WP_040106188.1">
    <property type="nucleotide sequence ID" value="NZ_JABEVU030000001.1"/>
</dbReference>
<reference evidence="8" key="2">
    <citation type="submission" date="2020-04" db="EMBL/GenBank/DDBJ databases">
        <title>Genome analysis and biological profiling of marine Cellulosimicrobium funkei MOSEL-ME6.</title>
        <authorList>
            <person name="Tanveer F."/>
            <person name="Xie Y."/>
            <person name="Shinwari Z.K."/>
        </authorList>
    </citation>
    <scope>NUCLEOTIDE SEQUENCE [LARGE SCALE GENOMIC DNA]</scope>
    <source>
        <strain evidence="8">MOSEL-ME25</strain>
    </source>
</reference>
<evidence type="ECO:0000256" key="3">
    <source>
        <dbReference type="ARBA" id="ARBA00023163"/>
    </source>
</evidence>
<evidence type="ECO:0000313" key="7">
    <source>
        <dbReference type="Proteomes" id="UP000031546"/>
    </source>
</evidence>
<sequence length="154" mass="17716">MKRENDIVHNLRDIYGYGYTKVFSDVTDSVARMHISKTQMDIIKYIYLKGHATPSALASEMNVQRSAVTHTIKKLEKKNLVTVKQNELTNDRRSKLIYMTREAEELLEEFMDNILKKISEDVGELSPEESRTLHDATLTILKYIPGGIDDETHS</sequence>
<dbReference type="Proteomes" id="UP000527860">
    <property type="component" value="Unassembled WGS sequence"/>
</dbReference>
<reference evidence="6" key="3">
    <citation type="submission" date="2020-04" db="EMBL/GenBank/DDBJ databases">
        <authorList>
            <person name="Tanveer F."/>
            <person name="Xie Y."/>
            <person name="Shinwari Z.K."/>
        </authorList>
    </citation>
    <scope>NUCLEOTIDE SEQUENCE</scope>
    <source>
        <strain evidence="6">MOSEL-ME25</strain>
    </source>
</reference>
<feature type="domain" description="HTH marR-type" evidence="4">
    <location>
        <begin position="4"/>
        <end position="142"/>
    </location>
</feature>
<dbReference type="GeneID" id="77845392"/>
<gene>
    <name evidence="6" type="ORF">F7P68_0008850</name>
    <name evidence="5" type="ORF">SN16_07480</name>
</gene>
<keyword evidence="2" id="KW-0238">DNA-binding</keyword>